<dbReference type="Proteomes" id="UP000801492">
    <property type="component" value="Unassembled WGS sequence"/>
</dbReference>
<gene>
    <name evidence="2" type="ORF">ILUMI_22942</name>
</gene>
<keyword evidence="3" id="KW-1185">Reference proteome</keyword>
<reference evidence="2" key="1">
    <citation type="submission" date="2019-08" db="EMBL/GenBank/DDBJ databases">
        <title>The genome of the North American firefly Photinus pyralis.</title>
        <authorList>
            <consortium name="Photinus pyralis genome working group"/>
            <person name="Fallon T.R."/>
            <person name="Sander Lower S.E."/>
            <person name="Weng J.-K."/>
        </authorList>
    </citation>
    <scope>NUCLEOTIDE SEQUENCE</scope>
    <source>
        <strain evidence="2">TRF0915ILg1</strain>
        <tissue evidence="2">Whole body</tissue>
    </source>
</reference>
<proteinExistence type="predicted"/>
<protein>
    <submittedName>
        <fullName evidence="2">Uncharacterized protein</fullName>
    </submittedName>
</protein>
<comment type="caution">
    <text evidence="2">The sequence shown here is derived from an EMBL/GenBank/DDBJ whole genome shotgun (WGS) entry which is preliminary data.</text>
</comment>
<sequence length="82" mass="9947">MKQIVPLTSKKKTRREKGINVKRVQTLEEKITYRRLLQEKREIIGNKSIEEGWKKIEQNMSQAPEKSMNKVNRKRKEWYDSE</sequence>
<feature type="non-terminal residue" evidence="2">
    <location>
        <position position="82"/>
    </location>
</feature>
<evidence type="ECO:0000256" key="1">
    <source>
        <dbReference type="SAM" id="MobiDB-lite"/>
    </source>
</evidence>
<dbReference type="AlphaFoldDB" id="A0A8K0CFM2"/>
<name>A0A8K0CFM2_IGNLU</name>
<evidence type="ECO:0000313" key="3">
    <source>
        <dbReference type="Proteomes" id="UP000801492"/>
    </source>
</evidence>
<evidence type="ECO:0000313" key="2">
    <source>
        <dbReference type="EMBL" id="KAF2883237.1"/>
    </source>
</evidence>
<feature type="region of interest" description="Disordered" evidence="1">
    <location>
        <begin position="59"/>
        <end position="82"/>
    </location>
</feature>
<organism evidence="2 3">
    <name type="scientific">Ignelater luminosus</name>
    <name type="common">Cucubano</name>
    <name type="synonym">Pyrophorus luminosus</name>
    <dbReference type="NCBI Taxonomy" id="2038154"/>
    <lineage>
        <taxon>Eukaryota</taxon>
        <taxon>Metazoa</taxon>
        <taxon>Ecdysozoa</taxon>
        <taxon>Arthropoda</taxon>
        <taxon>Hexapoda</taxon>
        <taxon>Insecta</taxon>
        <taxon>Pterygota</taxon>
        <taxon>Neoptera</taxon>
        <taxon>Endopterygota</taxon>
        <taxon>Coleoptera</taxon>
        <taxon>Polyphaga</taxon>
        <taxon>Elateriformia</taxon>
        <taxon>Elateroidea</taxon>
        <taxon>Elateridae</taxon>
        <taxon>Agrypninae</taxon>
        <taxon>Pyrophorini</taxon>
        <taxon>Ignelater</taxon>
    </lineage>
</organism>
<dbReference type="EMBL" id="VTPC01090540">
    <property type="protein sequence ID" value="KAF2883237.1"/>
    <property type="molecule type" value="Genomic_DNA"/>
</dbReference>
<accession>A0A8K0CFM2</accession>